<name>A0AAN7XI54_ELEMC</name>
<evidence type="ECO:0000313" key="2">
    <source>
        <dbReference type="Proteomes" id="UP001346869"/>
    </source>
</evidence>
<accession>A0AAN7XI54</accession>
<reference evidence="1 2" key="1">
    <citation type="journal article" date="2023" name="Genes (Basel)">
        <title>Chromosome-Level Genome Assembly and Circadian Gene Repertoire of the Patagonia Blennie Eleginops maclovinus-The Closest Ancestral Proxy of Antarctic Cryonotothenioids.</title>
        <authorList>
            <person name="Cheng C.C."/>
            <person name="Rivera-Colon A.G."/>
            <person name="Minhas B.F."/>
            <person name="Wilson L."/>
            <person name="Rayamajhi N."/>
            <person name="Vargas-Chacoff L."/>
            <person name="Catchen J.M."/>
        </authorList>
    </citation>
    <scope>NUCLEOTIDE SEQUENCE [LARGE SCALE GENOMIC DNA]</scope>
    <source>
        <strain evidence="1">JMC-PN-2008</strain>
    </source>
</reference>
<dbReference type="EMBL" id="JAUZQC010000013">
    <property type="protein sequence ID" value="KAK5861527.1"/>
    <property type="molecule type" value="Genomic_DNA"/>
</dbReference>
<evidence type="ECO:0000313" key="1">
    <source>
        <dbReference type="EMBL" id="KAK5861527.1"/>
    </source>
</evidence>
<comment type="caution">
    <text evidence="1">The sequence shown here is derived from an EMBL/GenBank/DDBJ whole genome shotgun (WGS) entry which is preliminary data.</text>
</comment>
<keyword evidence="2" id="KW-1185">Reference proteome</keyword>
<gene>
    <name evidence="1" type="ORF">PBY51_022918</name>
</gene>
<sequence length="69" mass="7289">MKRIFATSAPAPPPAVGVNESFDSGRGCPLRPLAGFLGEYGPLCLEEDGRARDLRSGLTLTTSLSMAEH</sequence>
<dbReference type="Proteomes" id="UP001346869">
    <property type="component" value="Unassembled WGS sequence"/>
</dbReference>
<reference evidence="1 2" key="2">
    <citation type="journal article" date="2023" name="Mol. Biol. Evol.">
        <title>Genomics of Secondarily Temperate Adaptation in the Only Non-Antarctic Icefish.</title>
        <authorList>
            <person name="Rivera-Colon A.G."/>
            <person name="Rayamajhi N."/>
            <person name="Minhas B.F."/>
            <person name="Madrigal G."/>
            <person name="Bilyk K.T."/>
            <person name="Yoon V."/>
            <person name="Hune M."/>
            <person name="Gregory S."/>
            <person name="Cheng C.H.C."/>
            <person name="Catchen J.M."/>
        </authorList>
    </citation>
    <scope>NUCLEOTIDE SEQUENCE [LARGE SCALE GENOMIC DNA]</scope>
    <source>
        <strain evidence="1">JMC-PN-2008</strain>
    </source>
</reference>
<proteinExistence type="predicted"/>
<protein>
    <submittedName>
        <fullName evidence="1">Uncharacterized protein</fullName>
    </submittedName>
</protein>
<organism evidence="1 2">
    <name type="scientific">Eleginops maclovinus</name>
    <name type="common">Patagonian blennie</name>
    <name type="synonym">Eleginus maclovinus</name>
    <dbReference type="NCBI Taxonomy" id="56733"/>
    <lineage>
        <taxon>Eukaryota</taxon>
        <taxon>Metazoa</taxon>
        <taxon>Chordata</taxon>
        <taxon>Craniata</taxon>
        <taxon>Vertebrata</taxon>
        <taxon>Euteleostomi</taxon>
        <taxon>Actinopterygii</taxon>
        <taxon>Neopterygii</taxon>
        <taxon>Teleostei</taxon>
        <taxon>Neoteleostei</taxon>
        <taxon>Acanthomorphata</taxon>
        <taxon>Eupercaria</taxon>
        <taxon>Perciformes</taxon>
        <taxon>Notothenioidei</taxon>
        <taxon>Eleginopidae</taxon>
        <taxon>Eleginops</taxon>
    </lineage>
</organism>
<dbReference type="AlphaFoldDB" id="A0AAN7XI54"/>